<organism evidence="3 4">
    <name type="scientific">Methanimicrococcus blatticola</name>
    <dbReference type="NCBI Taxonomy" id="91560"/>
    <lineage>
        <taxon>Archaea</taxon>
        <taxon>Methanobacteriati</taxon>
        <taxon>Methanobacteriota</taxon>
        <taxon>Stenosarchaea group</taxon>
        <taxon>Methanomicrobia</taxon>
        <taxon>Methanosarcinales</taxon>
        <taxon>Methanosarcinaceae</taxon>
        <taxon>Methanimicrococcus</taxon>
    </lineage>
</organism>
<evidence type="ECO:0000256" key="2">
    <source>
        <dbReference type="SAM" id="Phobius"/>
    </source>
</evidence>
<proteinExistence type="predicted"/>
<feature type="region of interest" description="Disordered" evidence="1">
    <location>
        <begin position="211"/>
        <end position="244"/>
    </location>
</feature>
<reference evidence="3 4" key="1">
    <citation type="submission" date="2019-03" db="EMBL/GenBank/DDBJ databases">
        <title>Genomic Encyclopedia of Type Strains, Phase IV (KMG-IV): sequencing the most valuable type-strain genomes for metagenomic binning, comparative biology and taxonomic classification.</title>
        <authorList>
            <person name="Goeker M."/>
        </authorList>
    </citation>
    <scope>NUCLEOTIDE SEQUENCE [LARGE SCALE GENOMIC DNA]</scope>
    <source>
        <strain evidence="3 4">DSM 13328</strain>
    </source>
</reference>
<accession>A0A484F6V3</accession>
<evidence type="ECO:0000256" key="1">
    <source>
        <dbReference type="SAM" id="MobiDB-lite"/>
    </source>
</evidence>
<dbReference type="AlphaFoldDB" id="A0A484F6V3"/>
<dbReference type="Proteomes" id="UP000294855">
    <property type="component" value="Unassembled WGS sequence"/>
</dbReference>
<evidence type="ECO:0000313" key="4">
    <source>
        <dbReference type="Proteomes" id="UP000294855"/>
    </source>
</evidence>
<feature type="transmembrane region" description="Helical" evidence="2">
    <location>
        <begin position="176"/>
        <end position="198"/>
    </location>
</feature>
<comment type="caution">
    <text evidence="3">The sequence shown here is derived from an EMBL/GenBank/DDBJ whole genome shotgun (WGS) entry which is preliminary data.</text>
</comment>
<feature type="compositionally biased region" description="Low complexity" evidence="1">
    <location>
        <begin position="226"/>
        <end position="244"/>
    </location>
</feature>
<protein>
    <submittedName>
        <fullName evidence="3">Uncharacterized protein</fullName>
    </submittedName>
</protein>
<gene>
    <name evidence="3" type="ORF">C7391_0222</name>
</gene>
<feature type="transmembrane region" description="Helical" evidence="2">
    <location>
        <begin position="72"/>
        <end position="96"/>
    </location>
</feature>
<feature type="transmembrane region" description="Helical" evidence="2">
    <location>
        <begin position="29"/>
        <end position="52"/>
    </location>
</feature>
<keyword evidence="2" id="KW-1133">Transmembrane helix</keyword>
<dbReference type="Pfam" id="PF24334">
    <property type="entry name" value="DUF7502"/>
    <property type="match status" value="1"/>
</dbReference>
<evidence type="ECO:0000313" key="3">
    <source>
        <dbReference type="EMBL" id="TDQ71122.1"/>
    </source>
</evidence>
<dbReference type="EMBL" id="SNYS01000005">
    <property type="protein sequence ID" value="TDQ71122.1"/>
    <property type="molecule type" value="Genomic_DNA"/>
</dbReference>
<keyword evidence="4" id="KW-1185">Reference proteome</keyword>
<feature type="region of interest" description="Disordered" evidence="1">
    <location>
        <begin position="257"/>
        <end position="278"/>
    </location>
</feature>
<dbReference type="InterPro" id="IPR055925">
    <property type="entry name" value="DUF7502"/>
</dbReference>
<keyword evidence="2" id="KW-0812">Transmembrane</keyword>
<name>A0A484F6V3_9EURY</name>
<sequence>MKNEQNRGIILDLEIFTRKMDSVIRRYRTIYDLLEFLAIALITLLIAVFFNLDDIFKLIPLTEPYVGLSPDIPFFSITYETIFMFFIVCLFSLLILELTEKNVKRIYKLFKKAPPQRKKSQDIVEDTYPELKDRLKTAYDHRNADPNNFIITELKTSVSSDVEGVSTSDLIDRKRVGYSLAAIVVAGLFLGFIFFTGFTGPFSPGDIYDRFPNGTITQPPLDENTSSNNSSSIPTEAPPIAAEPGVDIDVTLPPGAGTGPGDMLEGAENNFTPSTPYPPESLSSHHFYDTLPAGYEDIIKDYFKKLAENS</sequence>
<keyword evidence="2" id="KW-0472">Membrane</keyword>